<gene>
    <name evidence="4" type="ORF">C2G38_1173811</name>
</gene>
<dbReference type="InterPro" id="IPR001878">
    <property type="entry name" value="Znf_CCHC"/>
</dbReference>
<keyword evidence="1" id="KW-0862">Zinc</keyword>
<dbReference type="EMBL" id="QKWP01000405">
    <property type="protein sequence ID" value="RIB20674.1"/>
    <property type="molecule type" value="Genomic_DNA"/>
</dbReference>
<reference evidence="4 5" key="1">
    <citation type="submission" date="2018-06" db="EMBL/GenBank/DDBJ databases">
        <title>Comparative genomics reveals the genomic features of Rhizophagus irregularis, R. cerebriforme, R. diaphanum and Gigaspora rosea, and their symbiotic lifestyle signature.</title>
        <authorList>
            <person name="Morin E."/>
            <person name="San Clemente H."/>
            <person name="Chen E.C.H."/>
            <person name="De La Providencia I."/>
            <person name="Hainaut M."/>
            <person name="Kuo A."/>
            <person name="Kohler A."/>
            <person name="Murat C."/>
            <person name="Tang N."/>
            <person name="Roy S."/>
            <person name="Loubradou J."/>
            <person name="Henrissat B."/>
            <person name="Grigoriev I.V."/>
            <person name="Corradi N."/>
            <person name="Roux C."/>
            <person name="Martin F.M."/>
        </authorList>
    </citation>
    <scope>NUCLEOTIDE SEQUENCE [LARGE SCALE GENOMIC DNA]</scope>
    <source>
        <strain evidence="4 5">DAOM 194757</strain>
    </source>
</reference>
<feature type="region of interest" description="Disordered" evidence="2">
    <location>
        <begin position="141"/>
        <end position="194"/>
    </location>
</feature>
<sequence>METFRPRLSALSTTQNSEIVCYNCGRPGHISRQCLSPRNSSSNNPPVHQASTKTTLAVSSYSNGGISDSLQALYILLNNSNVSNSQGNPSYLGILEDNKNLFLPADCLICKKPITGTEILRKKKVPDTSSGLVEIEDVVNPDMNMTEGQKEPGIAPEERHKAEPNRKTDQKVTPKRTSVLKQKNIEEELPQIFS</sequence>
<evidence type="ECO:0000313" key="4">
    <source>
        <dbReference type="EMBL" id="RIB20674.1"/>
    </source>
</evidence>
<dbReference type="Pfam" id="PF00098">
    <property type="entry name" value="zf-CCHC"/>
    <property type="match status" value="1"/>
</dbReference>
<name>A0A397VE14_9GLOM</name>
<feature type="compositionally biased region" description="Basic and acidic residues" evidence="2">
    <location>
        <begin position="156"/>
        <end position="172"/>
    </location>
</feature>
<dbReference type="PROSITE" id="PS50158">
    <property type="entry name" value="ZF_CCHC"/>
    <property type="match status" value="1"/>
</dbReference>
<dbReference type="GO" id="GO:0003676">
    <property type="term" value="F:nucleic acid binding"/>
    <property type="evidence" value="ECO:0007669"/>
    <property type="project" value="InterPro"/>
</dbReference>
<dbReference type="SMART" id="SM00343">
    <property type="entry name" value="ZnF_C2HC"/>
    <property type="match status" value="1"/>
</dbReference>
<dbReference type="AlphaFoldDB" id="A0A397VE14"/>
<protein>
    <recommendedName>
        <fullName evidence="3">CCHC-type domain-containing protein</fullName>
    </recommendedName>
</protein>
<keyword evidence="1" id="KW-0863">Zinc-finger</keyword>
<accession>A0A397VE14</accession>
<evidence type="ECO:0000259" key="3">
    <source>
        <dbReference type="PROSITE" id="PS50158"/>
    </source>
</evidence>
<keyword evidence="1" id="KW-0479">Metal-binding</keyword>
<dbReference type="Proteomes" id="UP000266673">
    <property type="component" value="Unassembled WGS sequence"/>
</dbReference>
<evidence type="ECO:0000256" key="2">
    <source>
        <dbReference type="SAM" id="MobiDB-lite"/>
    </source>
</evidence>
<dbReference type="SUPFAM" id="SSF57756">
    <property type="entry name" value="Retrovirus zinc finger-like domains"/>
    <property type="match status" value="1"/>
</dbReference>
<keyword evidence="5" id="KW-1185">Reference proteome</keyword>
<dbReference type="InterPro" id="IPR036875">
    <property type="entry name" value="Znf_CCHC_sf"/>
</dbReference>
<organism evidence="4 5">
    <name type="scientific">Gigaspora rosea</name>
    <dbReference type="NCBI Taxonomy" id="44941"/>
    <lineage>
        <taxon>Eukaryota</taxon>
        <taxon>Fungi</taxon>
        <taxon>Fungi incertae sedis</taxon>
        <taxon>Mucoromycota</taxon>
        <taxon>Glomeromycotina</taxon>
        <taxon>Glomeromycetes</taxon>
        <taxon>Diversisporales</taxon>
        <taxon>Gigasporaceae</taxon>
        <taxon>Gigaspora</taxon>
    </lineage>
</organism>
<feature type="domain" description="CCHC-type" evidence="3">
    <location>
        <begin position="21"/>
        <end position="34"/>
    </location>
</feature>
<dbReference type="GO" id="GO:0008270">
    <property type="term" value="F:zinc ion binding"/>
    <property type="evidence" value="ECO:0007669"/>
    <property type="project" value="UniProtKB-KW"/>
</dbReference>
<comment type="caution">
    <text evidence="4">The sequence shown here is derived from an EMBL/GenBank/DDBJ whole genome shotgun (WGS) entry which is preliminary data.</text>
</comment>
<evidence type="ECO:0000256" key="1">
    <source>
        <dbReference type="PROSITE-ProRule" id="PRU00047"/>
    </source>
</evidence>
<proteinExistence type="predicted"/>
<dbReference type="OrthoDB" id="2491361at2759"/>
<evidence type="ECO:0000313" key="5">
    <source>
        <dbReference type="Proteomes" id="UP000266673"/>
    </source>
</evidence>
<dbReference type="Gene3D" id="4.10.60.10">
    <property type="entry name" value="Zinc finger, CCHC-type"/>
    <property type="match status" value="1"/>
</dbReference>